<evidence type="ECO:0000313" key="2">
    <source>
        <dbReference type="Proteomes" id="UP000256373"/>
    </source>
</evidence>
<sequence>MVTIDISAPTSLRGRKAILLTREKGFAATVHSVKLTSGQVNLQLAGDLVPDLYQLNVSQMKGALFFFLEPGTHIYLDTLDVSRSIVTQFRSNPDWQLFQETVQKPYDQLFKTYTSAENKARKTGKTDSLNYWIEQKTVEYNVLLEKTKTFILTHPASFVSLYLLKNNWYAFKNDGLLEKLDVALAGHRSYQFLKGKR</sequence>
<reference evidence="1 2" key="1">
    <citation type="submission" date="2018-07" db="EMBL/GenBank/DDBJ databases">
        <title>Dyadobacter roseus sp. nov., isolated from rose rhizosphere soil.</title>
        <authorList>
            <person name="Chen L."/>
        </authorList>
    </citation>
    <scope>NUCLEOTIDE SEQUENCE [LARGE SCALE GENOMIC DNA]</scope>
    <source>
        <strain evidence="1 2">RS19</strain>
    </source>
</reference>
<proteinExistence type="predicted"/>
<dbReference type="AlphaFoldDB" id="A0A3D8Y7R4"/>
<name>A0A3D8Y7R4_9BACT</name>
<keyword evidence="2" id="KW-1185">Reference proteome</keyword>
<evidence type="ECO:0008006" key="3">
    <source>
        <dbReference type="Google" id="ProtNLM"/>
    </source>
</evidence>
<accession>A0A3D8Y7R4</accession>
<organism evidence="1 2">
    <name type="scientific">Dyadobacter luteus</name>
    <dbReference type="NCBI Taxonomy" id="2259619"/>
    <lineage>
        <taxon>Bacteria</taxon>
        <taxon>Pseudomonadati</taxon>
        <taxon>Bacteroidota</taxon>
        <taxon>Cytophagia</taxon>
        <taxon>Cytophagales</taxon>
        <taxon>Spirosomataceae</taxon>
        <taxon>Dyadobacter</taxon>
    </lineage>
</organism>
<gene>
    <name evidence="1" type="ORF">DSL64_19690</name>
</gene>
<protein>
    <recommendedName>
        <fullName evidence="3">DUF4369 domain-containing protein</fullName>
    </recommendedName>
</protein>
<evidence type="ECO:0000313" key="1">
    <source>
        <dbReference type="EMBL" id="REA58921.1"/>
    </source>
</evidence>
<dbReference type="OrthoDB" id="951020at2"/>
<comment type="caution">
    <text evidence="1">The sequence shown here is derived from an EMBL/GenBank/DDBJ whole genome shotgun (WGS) entry which is preliminary data.</text>
</comment>
<dbReference type="EMBL" id="QNUL01000018">
    <property type="protein sequence ID" value="REA58921.1"/>
    <property type="molecule type" value="Genomic_DNA"/>
</dbReference>
<dbReference type="Proteomes" id="UP000256373">
    <property type="component" value="Unassembled WGS sequence"/>
</dbReference>